<feature type="active site" evidence="2">
    <location>
        <position position="223"/>
    </location>
</feature>
<comment type="catalytic activity">
    <reaction evidence="2">
        <text>beta-D-GlcNAc-(1-&gt;4)-Mur2Ac(oyl-L-Ala-gamma-D-Glu-L-Lys-D-Ala-D-Ala)-di-trans,octa-cis-undecaprenyl diphosphate + L-glutamine + ATP + H2O = beta-D-GlcNAc-(1-&gt;4)-Mur2Ac(oyl-L-Ala-D-isoglutaminyl-L-Lys-D-Ala-D-Ala)-di-trans,octa-cis-undecaprenyl diphosphate + L-glutamate + ADP + phosphate + H(+)</text>
        <dbReference type="Rhea" id="RHEA:57928"/>
        <dbReference type="ChEBI" id="CHEBI:15377"/>
        <dbReference type="ChEBI" id="CHEBI:15378"/>
        <dbReference type="ChEBI" id="CHEBI:29985"/>
        <dbReference type="ChEBI" id="CHEBI:30616"/>
        <dbReference type="ChEBI" id="CHEBI:43474"/>
        <dbReference type="ChEBI" id="CHEBI:58359"/>
        <dbReference type="ChEBI" id="CHEBI:60033"/>
        <dbReference type="ChEBI" id="CHEBI:62233"/>
        <dbReference type="ChEBI" id="CHEBI:456216"/>
        <dbReference type="EC" id="6.3.5.13"/>
    </reaction>
</comment>
<keyword evidence="2" id="KW-0378">Hydrolase</keyword>
<comment type="caution">
    <text evidence="4">The sequence shown here is derived from an EMBL/GenBank/DDBJ whole genome shotgun (WGS) entry which is preliminary data.</text>
</comment>
<dbReference type="GO" id="GO:0009252">
    <property type="term" value="P:peptidoglycan biosynthetic process"/>
    <property type="evidence" value="ECO:0007669"/>
    <property type="project" value="UniProtKB-UniRule"/>
</dbReference>
<proteinExistence type="inferred from homology"/>
<dbReference type="PANTHER" id="PTHR21343:SF9">
    <property type="entry name" value="LIPID II ISOGLUTAMINYL SYNTHASE (GLUTAMINE-HYDROLYZING) SUBUNIT GATD"/>
    <property type="match status" value="1"/>
</dbReference>
<keyword evidence="1 2" id="KW-0315">Glutamine amidotransferase</keyword>
<dbReference type="InterPro" id="IPR043702">
    <property type="entry name" value="Lipid_II_synth_GatD"/>
</dbReference>
<comment type="subunit">
    <text evidence="2">Forms a heterodimer with MurT.</text>
</comment>
<accession>A0A1F4V668</accession>
<dbReference type="Proteomes" id="UP000178127">
    <property type="component" value="Unassembled WGS sequence"/>
</dbReference>
<evidence type="ECO:0000313" key="4">
    <source>
        <dbReference type="EMBL" id="OGC52675.1"/>
    </source>
</evidence>
<dbReference type="InterPro" id="IPR033949">
    <property type="entry name" value="CobQ_GATase1"/>
</dbReference>
<dbReference type="HAMAP" id="MF_02213">
    <property type="entry name" value="Lipid_II_synth_GatD"/>
    <property type="match status" value="1"/>
</dbReference>
<feature type="binding site" evidence="2">
    <location>
        <position position="134"/>
    </location>
    <ligand>
        <name>substrate</name>
    </ligand>
</feature>
<comment type="pathway">
    <text evidence="2">Cell wall biogenesis; peptidoglycan biosynthesis.</text>
</comment>
<evidence type="ECO:0000256" key="2">
    <source>
        <dbReference type="HAMAP-Rule" id="MF_02213"/>
    </source>
</evidence>
<dbReference type="EC" id="3.5.1.2" evidence="2"/>
<evidence type="ECO:0000256" key="1">
    <source>
        <dbReference type="ARBA" id="ARBA00022962"/>
    </source>
</evidence>
<dbReference type="EC" id="6.3.5.13" evidence="2"/>
<comment type="catalytic activity">
    <reaction evidence="2">
        <text>L-glutamine + H2O = L-glutamate + NH4(+)</text>
        <dbReference type="Rhea" id="RHEA:15889"/>
        <dbReference type="ChEBI" id="CHEBI:15377"/>
        <dbReference type="ChEBI" id="CHEBI:28938"/>
        <dbReference type="ChEBI" id="CHEBI:29985"/>
        <dbReference type="ChEBI" id="CHEBI:58359"/>
        <dbReference type="EC" id="3.5.1.2"/>
    </reaction>
</comment>
<dbReference type="PANTHER" id="PTHR21343">
    <property type="entry name" value="DETHIOBIOTIN SYNTHETASE"/>
    <property type="match status" value="1"/>
</dbReference>
<dbReference type="GO" id="GO:0009236">
    <property type="term" value="P:cobalamin biosynthetic process"/>
    <property type="evidence" value="ECO:0007669"/>
    <property type="project" value="InterPro"/>
</dbReference>
<dbReference type="AlphaFoldDB" id="A0A1F4V668"/>
<dbReference type="SUPFAM" id="SSF52317">
    <property type="entry name" value="Class I glutamine amidotransferase-like"/>
    <property type="match status" value="1"/>
</dbReference>
<gene>
    <name evidence="2" type="primary">gatD</name>
    <name evidence="4" type="ORF">A3D91_03320</name>
</gene>
<dbReference type="GO" id="GO:0071555">
    <property type="term" value="P:cell wall organization"/>
    <property type="evidence" value="ECO:0007669"/>
    <property type="project" value="UniProtKB-KW"/>
</dbReference>
<dbReference type="Pfam" id="PF07685">
    <property type="entry name" value="GATase_3"/>
    <property type="match status" value="1"/>
</dbReference>
<feature type="active site" description="Nucleophile" evidence="2">
    <location>
        <position position="97"/>
    </location>
</feature>
<dbReference type="InterPro" id="IPR029062">
    <property type="entry name" value="Class_I_gatase-like"/>
</dbReference>
<reference evidence="4 5" key="1">
    <citation type="journal article" date="2016" name="Nat. Commun.">
        <title>Thousands of microbial genomes shed light on interconnected biogeochemical processes in an aquifer system.</title>
        <authorList>
            <person name="Anantharaman K."/>
            <person name="Brown C.T."/>
            <person name="Hug L.A."/>
            <person name="Sharon I."/>
            <person name="Castelle C.J."/>
            <person name="Probst A.J."/>
            <person name="Thomas B.C."/>
            <person name="Singh A."/>
            <person name="Wilkins M.J."/>
            <person name="Karaoz U."/>
            <person name="Brodie E.L."/>
            <person name="Williams K.H."/>
            <person name="Hubbard S.S."/>
            <person name="Banfield J.F."/>
        </authorList>
    </citation>
    <scope>NUCLEOTIDE SEQUENCE [LARGE SCALE GENOMIC DNA]</scope>
</reference>
<evidence type="ECO:0000259" key="3">
    <source>
        <dbReference type="Pfam" id="PF07685"/>
    </source>
</evidence>
<dbReference type="UniPathway" id="UPA00219"/>
<comment type="function">
    <text evidence="2">The lipid II isoglutaminyl synthase complex catalyzes the formation of alpha-D-isoglutamine in the cell wall lipid II stem peptide. The GatD subunit catalyzes the hydrolysis of glutamine to glutamate and ammonia. The resulting ammonia molecule is channeled to the active site of MurT.</text>
</comment>
<dbReference type="InterPro" id="IPR011698">
    <property type="entry name" value="GATase_3"/>
</dbReference>
<comment type="similarity">
    <text evidence="2">Belongs to the CobB/CobQ family. GatD subfamily.</text>
</comment>
<keyword evidence="2" id="KW-0573">Peptidoglycan synthesis</keyword>
<dbReference type="GO" id="GO:0140282">
    <property type="term" value="F:carbon-nitrogen ligase activity on lipid II"/>
    <property type="evidence" value="ECO:0007669"/>
    <property type="project" value="UniProtKB-UniRule"/>
</dbReference>
<sequence length="267" mass="29658">MKLKIGFFYSNLLNLYGDTGNVEILRFRAEKRGIDAEVIEVNADTKLTSDLMSELNIIVMGGGPDSGQKQMYEDLLHNKGSYLKEYIESGGAGIYICGSYQLLGHYYKSADGKMLDGLGVFDLYTRSFGVKRPRCIGNMMCELNPDILNDPVFRSISSNTDSPNSGYPVFNFMSLVGFENHSGRTYLGAQTKPFAKVIKGHGNNSEDGTEGVHYKNSIGTYMHGPIFSRNPHLADYLIGKALKLDSLDRLDDSLVYRAHSFSETLPQ</sequence>
<organism evidence="4 5">
    <name type="scientific">candidate division WWE3 bacterium RIFCSPHIGHO2_02_FULL_38_14</name>
    <dbReference type="NCBI Taxonomy" id="1802620"/>
    <lineage>
        <taxon>Bacteria</taxon>
        <taxon>Katanobacteria</taxon>
    </lineage>
</organism>
<protein>
    <recommendedName>
        <fullName evidence="2">Lipid II isoglutaminyl synthase (glutamine-hydrolyzing) subunit GatD</fullName>
        <ecNumber evidence="2">6.3.5.13</ecNumber>
    </recommendedName>
    <alternativeName>
        <fullName evidence="2">Lipid II isoglutaminyl synthase glutaminase subunit</fullName>
        <ecNumber evidence="2">3.5.1.2</ecNumber>
    </alternativeName>
</protein>
<keyword evidence="2" id="KW-0961">Cell wall biogenesis/degradation</keyword>
<dbReference type="PROSITE" id="PS51274">
    <property type="entry name" value="GATASE_COBBQ"/>
    <property type="match status" value="1"/>
</dbReference>
<dbReference type="STRING" id="1802620.A3D91_03320"/>
<keyword evidence="2" id="KW-0133">Cell shape</keyword>
<dbReference type="GO" id="GO:0004359">
    <property type="term" value="F:glutaminase activity"/>
    <property type="evidence" value="ECO:0007669"/>
    <property type="project" value="UniProtKB-UniRule"/>
</dbReference>
<dbReference type="GO" id="GO:0008360">
    <property type="term" value="P:regulation of cell shape"/>
    <property type="evidence" value="ECO:0007669"/>
    <property type="project" value="UniProtKB-KW"/>
</dbReference>
<feature type="domain" description="CobB/CobQ-like glutamine amidotransferase" evidence="3">
    <location>
        <begin position="4"/>
        <end position="230"/>
    </location>
</feature>
<keyword evidence="2" id="KW-0436">Ligase</keyword>
<name>A0A1F4V668_UNCKA</name>
<dbReference type="EMBL" id="MEVD01000022">
    <property type="protein sequence ID" value="OGC52675.1"/>
    <property type="molecule type" value="Genomic_DNA"/>
</dbReference>
<dbReference type="CDD" id="cd01750">
    <property type="entry name" value="GATase1_CobQ"/>
    <property type="match status" value="1"/>
</dbReference>
<evidence type="ECO:0000313" key="5">
    <source>
        <dbReference type="Proteomes" id="UP000178127"/>
    </source>
</evidence>